<keyword evidence="3" id="KW-0812">Transmembrane</keyword>
<evidence type="ECO:0000313" key="5">
    <source>
        <dbReference type="EMBL" id="KAF0741150.1"/>
    </source>
</evidence>
<dbReference type="AlphaFoldDB" id="A0A6G0XLK6"/>
<dbReference type="InterPro" id="IPR019356">
    <property type="entry name" value="Menorin_dom"/>
</dbReference>
<proteinExistence type="inferred from homology"/>
<comment type="similarity">
    <text evidence="1">Belongs to the menorin family.</text>
</comment>
<dbReference type="PANTHER" id="PTHR21184:SF6">
    <property type="entry name" value="CONSERVED PLASMA MEMBRANE PROTEIN"/>
    <property type="match status" value="1"/>
</dbReference>
<reference evidence="5 6" key="1">
    <citation type="submission" date="2019-07" db="EMBL/GenBank/DDBJ databases">
        <title>Genomics analysis of Aphanomyces spp. identifies a new class of oomycete effector associated with host adaptation.</title>
        <authorList>
            <person name="Gaulin E."/>
        </authorList>
    </citation>
    <scope>NUCLEOTIDE SEQUENCE [LARGE SCALE GENOMIC DNA]</scope>
    <source>
        <strain evidence="5 6">ATCC 201684</strain>
    </source>
</reference>
<evidence type="ECO:0000256" key="2">
    <source>
        <dbReference type="SAM" id="MobiDB-lite"/>
    </source>
</evidence>
<comment type="caution">
    <text evidence="5">The sequence shown here is derived from an EMBL/GenBank/DDBJ whole genome shotgun (WGS) entry which is preliminary data.</text>
</comment>
<dbReference type="VEuPathDB" id="FungiDB:AeMF1_009625"/>
<feature type="region of interest" description="Disordered" evidence="2">
    <location>
        <begin position="1"/>
        <end position="20"/>
    </location>
</feature>
<evidence type="ECO:0000313" key="6">
    <source>
        <dbReference type="Proteomes" id="UP000481153"/>
    </source>
</evidence>
<dbReference type="PANTHER" id="PTHR21184">
    <property type="entry name" value="MENORIN (DENDRITIC BRANCHING PROTEIN)"/>
    <property type="match status" value="1"/>
</dbReference>
<dbReference type="Proteomes" id="UP000481153">
    <property type="component" value="Unassembled WGS sequence"/>
</dbReference>
<evidence type="ECO:0000256" key="3">
    <source>
        <dbReference type="SAM" id="Phobius"/>
    </source>
</evidence>
<keyword evidence="6" id="KW-1185">Reference proteome</keyword>
<accession>A0A6G0XLK6</accession>
<keyword evidence="3" id="KW-1133">Transmembrane helix</keyword>
<sequence>MVGATALNPQQRSLSPERVKKVPKPQTLFTPLAFIVSLILGLNLCLFFIVETSNLTATMSTSLASSRAESPLHIHWAHAVNSQDRLASALSNGQAIEADILLNPQKVPVMAHPPANDSDLTLSEFLTRVESATCIVKLDFKSYDAFRSALPLIAKFDESQKSRIWINADILKGSNAPDSAFPAAQFINEAKACGAGKLSVGWTTSANSTEYSSAMVTEMLQLLNPHDDIAATFPIKASLVRGNWGALKNLYSNPSFGMTLWLNEPLSDDDLEWLYHTLETSDESLRGRTYYDLQGWNNLVQRKGW</sequence>
<keyword evidence="3" id="KW-0472">Membrane</keyword>
<feature type="domain" description="Menorin-like" evidence="4">
    <location>
        <begin position="72"/>
        <end position="294"/>
    </location>
</feature>
<dbReference type="EMBL" id="VJMJ01000041">
    <property type="protein sequence ID" value="KAF0741150.1"/>
    <property type="molecule type" value="Genomic_DNA"/>
</dbReference>
<dbReference type="Pfam" id="PF10223">
    <property type="entry name" value="Menorin_N"/>
    <property type="match status" value="1"/>
</dbReference>
<organism evidence="5 6">
    <name type="scientific">Aphanomyces euteiches</name>
    <dbReference type="NCBI Taxonomy" id="100861"/>
    <lineage>
        <taxon>Eukaryota</taxon>
        <taxon>Sar</taxon>
        <taxon>Stramenopiles</taxon>
        <taxon>Oomycota</taxon>
        <taxon>Saprolegniomycetes</taxon>
        <taxon>Saprolegniales</taxon>
        <taxon>Verrucalvaceae</taxon>
        <taxon>Aphanomyces</taxon>
    </lineage>
</organism>
<dbReference type="GO" id="GO:0005615">
    <property type="term" value="C:extracellular space"/>
    <property type="evidence" value="ECO:0007669"/>
    <property type="project" value="TreeGrafter"/>
</dbReference>
<evidence type="ECO:0000259" key="4">
    <source>
        <dbReference type="Pfam" id="PF10223"/>
    </source>
</evidence>
<gene>
    <name evidence="5" type="ORF">Ae201684_003713</name>
</gene>
<protein>
    <recommendedName>
        <fullName evidence="4">Menorin-like domain-containing protein</fullName>
    </recommendedName>
</protein>
<feature type="transmembrane region" description="Helical" evidence="3">
    <location>
        <begin position="28"/>
        <end position="50"/>
    </location>
</feature>
<evidence type="ECO:0000256" key="1">
    <source>
        <dbReference type="ARBA" id="ARBA00044953"/>
    </source>
</evidence>
<name>A0A6G0XLK6_9STRA</name>